<dbReference type="RefSeq" id="WP_281804848.1">
    <property type="nucleotide sequence ID" value="NZ_BSEC01000001.1"/>
</dbReference>
<gene>
    <name evidence="3" type="ORF">LMG27198_36920</name>
</gene>
<evidence type="ECO:0008006" key="5">
    <source>
        <dbReference type="Google" id="ProtNLM"/>
    </source>
</evidence>
<comment type="caution">
    <text evidence="3">The sequence shown here is derived from an EMBL/GenBank/DDBJ whole genome shotgun (WGS) entry which is preliminary data.</text>
</comment>
<name>A0A9W6LTG1_9HYPH</name>
<keyword evidence="4" id="KW-1185">Reference proteome</keyword>
<evidence type="ECO:0000313" key="3">
    <source>
        <dbReference type="EMBL" id="GLI94700.1"/>
    </source>
</evidence>
<dbReference type="Proteomes" id="UP001144323">
    <property type="component" value="Unassembled WGS sequence"/>
</dbReference>
<protein>
    <recommendedName>
        <fullName evidence="5">Lipoprotein</fullName>
    </recommendedName>
</protein>
<feature type="region of interest" description="Disordered" evidence="1">
    <location>
        <begin position="84"/>
        <end position="140"/>
    </location>
</feature>
<organism evidence="3 4">
    <name type="scientific">Methylocystis echinoides</name>
    <dbReference type="NCBI Taxonomy" id="29468"/>
    <lineage>
        <taxon>Bacteria</taxon>
        <taxon>Pseudomonadati</taxon>
        <taxon>Pseudomonadota</taxon>
        <taxon>Alphaproteobacteria</taxon>
        <taxon>Hyphomicrobiales</taxon>
        <taxon>Methylocystaceae</taxon>
        <taxon>Methylocystis</taxon>
    </lineage>
</organism>
<feature type="compositionally biased region" description="Basic residues" evidence="1">
    <location>
        <begin position="93"/>
        <end position="107"/>
    </location>
</feature>
<accession>A0A9W6LTG1</accession>
<reference evidence="3" key="1">
    <citation type="journal article" date="2023" name="Int. J. Syst. Evol. Microbiol.">
        <title>Methylocystis iwaonis sp. nov., a type II methane-oxidizing bacterium from surface soil of a rice paddy field in Japan, and emended description of the genus Methylocystis (ex Whittenbury et al. 1970) Bowman et al. 1993.</title>
        <authorList>
            <person name="Kaise H."/>
            <person name="Sawadogo J.B."/>
            <person name="Alam M.S."/>
            <person name="Ueno C."/>
            <person name="Dianou D."/>
            <person name="Shinjo R."/>
            <person name="Asakawa S."/>
        </authorList>
    </citation>
    <scope>NUCLEOTIDE SEQUENCE</scope>
    <source>
        <strain evidence="3">LMG27198</strain>
    </source>
</reference>
<feature type="signal peptide" evidence="2">
    <location>
        <begin position="1"/>
        <end position="19"/>
    </location>
</feature>
<evidence type="ECO:0000256" key="2">
    <source>
        <dbReference type="SAM" id="SignalP"/>
    </source>
</evidence>
<keyword evidence="2" id="KW-0732">Signal</keyword>
<dbReference type="EMBL" id="BSEC01000001">
    <property type="protein sequence ID" value="GLI94700.1"/>
    <property type="molecule type" value="Genomic_DNA"/>
</dbReference>
<evidence type="ECO:0000313" key="4">
    <source>
        <dbReference type="Proteomes" id="UP001144323"/>
    </source>
</evidence>
<feature type="chain" id="PRO_5040746797" description="Lipoprotein" evidence="2">
    <location>
        <begin position="20"/>
        <end position="140"/>
    </location>
</feature>
<proteinExistence type="predicted"/>
<evidence type="ECO:0000256" key="1">
    <source>
        <dbReference type="SAM" id="MobiDB-lite"/>
    </source>
</evidence>
<dbReference type="PROSITE" id="PS51257">
    <property type="entry name" value="PROKAR_LIPOPROTEIN"/>
    <property type="match status" value="1"/>
</dbReference>
<sequence>MYKFISAFVLGGILGTACATSNGPKLSTCHNAVQAAPTLATGPDLPDEHVRHMRSRRQVAQIEEAPKVSEVASVAQSLEPIVDDTPTGAIKRDKPRKAKLHTHKKRIAASAQDVTTEQAQPAEMERPPPRGLLETLFSGN</sequence>
<dbReference type="AlphaFoldDB" id="A0A9W6LTG1"/>